<sequence>MSLILRVLYDRGRAYRCDLEFLLNPPSTMPPPDIDTRVSQTYAQADGWKWM</sequence>
<dbReference type="AlphaFoldDB" id="B0E296"/>
<evidence type="ECO:0000313" key="1">
    <source>
        <dbReference type="EMBL" id="EDQ99040.1"/>
    </source>
</evidence>
<accession>B0E296</accession>
<evidence type="ECO:0000313" key="2">
    <source>
        <dbReference type="Proteomes" id="UP000001194"/>
    </source>
</evidence>
<dbReference type="GeneID" id="6085968"/>
<protein>
    <submittedName>
        <fullName evidence="1">Predicted protein</fullName>
    </submittedName>
</protein>
<dbReference type="HOGENOM" id="CLU_3106813_0_0_1"/>
<dbReference type="InParanoid" id="B0E296"/>
<dbReference type="Proteomes" id="UP000001194">
    <property type="component" value="Unassembled WGS sequence"/>
</dbReference>
<proteinExistence type="predicted"/>
<keyword evidence="2" id="KW-1185">Reference proteome</keyword>
<reference evidence="1 2" key="1">
    <citation type="journal article" date="2008" name="Nature">
        <title>The genome of Laccaria bicolor provides insights into mycorrhizal symbiosis.</title>
        <authorList>
            <person name="Martin F."/>
            <person name="Aerts A."/>
            <person name="Ahren D."/>
            <person name="Brun A."/>
            <person name="Danchin E.G.J."/>
            <person name="Duchaussoy F."/>
            <person name="Gibon J."/>
            <person name="Kohler A."/>
            <person name="Lindquist E."/>
            <person name="Pereda V."/>
            <person name="Salamov A."/>
            <person name="Shapiro H.J."/>
            <person name="Wuyts J."/>
            <person name="Blaudez D."/>
            <person name="Buee M."/>
            <person name="Brokstein P."/>
            <person name="Canbaeck B."/>
            <person name="Cohen D."/>
            <person name="Courty P.E."/>
            <person name="Coutinho P.M."/>
            <person name="Delaruelle C."/>
            <person name="Detter J.C."/>
            <person name="Deveau A."/>
            <person name="DiFazio S."/>
            <person name="Duplessis S."/>
            <person name="Fraissinet-Tachet L."/>
            <person name="Lucic E."/>
            <person name="Frey-Klett P."/>
            <person name="Fourrey C."/>
            <person name="Feussner I."/>
            <person name="Gay G."/>
            <person name="Grimwood J."/>
            <person name="Hoegger P.J."/>
            <person name="Jain P."/>
            <person name="Kilaru S."/>
            <person name="Labbe J."/>
            <person name="Lin Y.C."/>
            <person name="Legue V."/>
            <person name="Le Tacon F."/>
            <person name="Marmeisse R."/>
            <person name="Melayah D."/>
            <person name="Montanini B."/>
            <person name="Muratet M."/>
            <person name="Nehls U."/>
            <person name="Niculita-Hirzel H."/>
            <person name="Oudot-Le Secq M.P."/>
            <person name="Peter M."/>
            <person name="Quesneville H."/>
            <person name="Rajashekar B."/>
            <person name="Reich M."/>
            <person name="Rouhier N."/>
            <person name="Schmutz J."/>
            <person name="Yin T."/>
            <person name="Chalot M."/>
            <person name="Henrissat B."/>
            <person name="Kuees U."/>
            <person name="Lucas S."/>
            <person name="Van de Peer Y."/>
            <person name="Podila G.K."/>
            <person name="Polle A."/>
            <person name="Pukkila P.J."/>
            <person name="Richardson P.M."/>
            <person name="Rouze P."/>
            <person name="Sanders I.R."/>
            <person name="Stajich J.E."/>
            <person name="Tunlid A."/>
            <person name="Tuskan G."/>
            <person name="Grigoriev I.V."/>
        </authorList>
    </citation>
    <scope>NUCLEOTIDE SEQUENCE [LARGE SCALE GENOMIC DNA]</scope>
    <source>
        <strain evidence="2">S238N-H82 / ATCC MYA-4686</strain>
    </source>
</reference>
<dbReference type="EMBL" id="DS547176">
    <property type="protein sequence ID" value="EDQ99040.1"/>
    <property type="molecule type" value="Genomic_DNA"/>
</dbReference>
<dbReference type="KEGG" id="lbc:LACBIDRAFT_317735"/>
<gene>
    <name evidence="1" type="ORF">LACBIDRAFT_317735</name>
</gene>
<dbReference type="RefSeq" id="XP_001890315.1">
    <property type="nucleotide sequence ID" value="XM_001890280.1"/>
</dbReference>
<organism evidence="2">
    <name type="scientific">Laccaria bicolor (strain S238N-H82 / ATCC MYA-4686)</name>
    <name type="common">Bicoloured deceiver</name>
    <name type="synonym">Laccaria laccata var. bicolor</name>
    <dbReference type="NCBI Taxonomy" id="486041"/>
    <lineage>
        <taxon>Eukaryota</taxon>
        <taxon>Fungi</taxon>
        <taxon>Dikarya</taxon>
        <taxon>Basidiomycota</taxon>
        <taxon>Agaricomycotina</taxon>
        <taxon>Agaricomycetes</taxon>
        <taxon>Agaricomycetidae</taxon>
        <taxon>Agaricales</taxon>
        <taxon>Agaricineae</taxon>
        <taxon>Hydnangiaceae</taxon>
        <taxon>Laccaria</taxon>
    </lineage>
</organism>
<dbReference type="OrthoDB" id="10502456at2759"/>
<name>B0E296_LACBS</name>